<keyword evidence="4" id="KW-1015">Disulfide bond</keyword>
<dbReference type="Pfam" id="PF00089">
    <property type="entry name" value="Trypsin"/>
    <property type="match status" value="1"/>
</dbReference>
<keyword evidence="1 7" id="KW-0645">Protease</keyword>
<keyword evidence="7" id="KW-0812">Transmembrane</keyword>
<keyword evidence="2" id="KW-0378">Hydrolase</keyword>
<dbReference type="EMBL" id="KB364692">
    <property type="protein sequence ID" value="ELV12171.1"/>
    <property type="molecule type" value="Genomic_DNA"/>
</dbReference>
<evidence type="ECO:0000256" key="1">
    <source>
        <dbReference type="ARBA" id="ARBA00022670"/>
    </source>
</evidence>
<dbReference type="CDD" id="cd00190">
    <property type="entry name" value="Tryp_SPc"/>
    <property type="match status" value="1"/>
</dbReference>
<dbReference type="eggNOG" id="KOG3627">
    <property type="taxonomic scope" value="Eukaryota"/>
</dbReference>
<evidence type="ECO:0000256" key="3">
    <source>
        <dbReference type="ARBA" id="ARBA00022825"/>
    </source>
</evidence>
<dbReference type="Gene3D" id="2.40.10.10">
    <property type="entry name" value="Trypsin-like serine proteases"/>
    <property type="match status" value="1"/>
</dbReference>
<proteinExistence type="inferred from homology"/>
<dbReference type="AlphaFoldDB" id="L8YCS6"/>
<dbReference type="InterPro" id="IPR009003">
    <property type="entry name" value="Peptidase_S1_PA"/>
</dbReference>
<evidence type="ECO:0000259" key="6">
    <source>
        <dbReference type="PROSITE" id="PS50240"/>
    </source>
</evidence>
<dbReference type="STRING" id="246437.L8YCS6"/>
<keyword evidence="7" id="KW-0472">Membrane</keyword>
<sequence length="133" mass="14611">MLKNQSGSLTTDPNSLRLTEISKVDAEKMINNREYPVLLQKAPVKIIDTNTCNSPEAYNGLILDTMMCAGYMKGNIDACQGDSGGPLVYPNSRSIWYLVGIVSWGVDCGKINKPGVYTRVTSYRNWIASKTGI</sequence>
<feature type="domain" description="Peptidase S1" evidence="6">
    <location>
        <begin position="1"/>
        <end position="132"/>
    </location>
</feature>
<dbReference type="PROSITE" id="PS50240">
    <property type="entry name" value="TRYPSIN_DOM"/>
    <property type="match status" value="1"/>
</dbReference>
<dbReference type="InterPro" id="IPR033116">
    <property type="entry name" value="TRYPSIN_SER"/>
</dbReference>
<accession>L8YCS6</accession>
<dbReference type="GO" id="GO:0006508">
    <property type="term" value="P:proteolysis"/>
    <property type="evidence" value="ECO:0007669"/>
    <property type="project" value="UniProtKB-KW"/>
</dbReference>
<evidence type="ECO:0000256" key="2">
    <source>
        <dbReference type="ARBA" id="ARBA00022801"/>
    </source>
</evidence>
<dbReference type="PROSITE" id="PS00135">
    <property type="entry name" value="TRYPSIN_SER"/>
    <property type="match status" value="1"/>
</dbReference>
<dbReference type="MEROPS" id="S01.207"/>
<dbReference type="FunFam" id="2.40.10.10:FF:000002">
    <property type="entry name" value="Transmembrane protease serine"/>
    <property type="match status" value="1"/>
</dbReference>
<keyword evidence="8" id="KW-1185">Reference proteome</keyword>
<dbReference type="PANTHER" id="PTHR24252:SF17">
    <property type="entry name" value="SUPPRESSOR OF TUMORIGENICITY 14 PROTEIN HOMOLOG-RELATED"/>
    <property type="match status" value="1"/>
</dbReference>
<keyword evidence="3" id="KW-0720">Serine protease</keyword>
<dbReference type="SMART" id="SM00020">
    <property type="entry name" value="Tryp_SPc"/>
    <property type="match status" value="1"/>
</dbReference>
<dbReference type="SUPFAM" id="SSF50494">
    <property type="entry name" value="Trypsin-like serine proteases"/>
    <property type="match status" value="1"/>
</dbReference>
<dbReference type="InterPro" id="IPR043504">
    <property type="entry name" value="Peptidase_S1_PA_chymotrypsin"/>
</dbReference>
<evidence type="ECO:0000256" key="5">
    <source>
        <dbReference type="ARBA" id="ARBA00024195"/>
    </source>
</evidence>
<dbReference type="GO" id="GO:0004252">
    <property type="term" value="F:serine-type endopeptidase activity"/>
    <property type="evidence" value="ECO:0007669"/>
    <property type="project" value="InterPro"/>
</dbReference>
<name>L8YCS6_TUPCH</name>
<organism evidence="7 8">
    <name type="scientific">Tupaia chinensis</name>
    <name type="common">Chinese tree shrew</name>
    <name type="synonym">Tupaia belangeri chinensis</name>
    <dbReference type="NCBI Taxonomy" id="246437"/>
    <lineage>
        <taxon>Eukaryota</taxon>
        <taxon>Metazoa</taxon>
        <taxon>Chordata</taxon>
        <taxon>Craniata</taxon>
        <taxon>Vertebrata</taxon>
        <taxon>Euteleostomi</taxon>
        <taxon>Mammalia</taxon>
        <taxon>Eutheria</taxon>
        <taxon>Euarchontoglires</taxon>
        <taxon>Scandentia</taxon>
        <taxon>Tupaiidae</taxon>
        <taxon>Tupaia</taxon>
    </lineage>
</organism>
<protein>
    <submittedName>
        <fullName evidence="7">Transmembrane protease serine 11B</fullName>
    </submittedName>
</protein>
<evidence type="ECO:0000313" key="7">
    <source>
        <dbReference type="EMBL" id="ELV12171.1"/>
    </source>
</evidence>
<reference evidence="8" key="1">
    <citation type="submission" date="2012-07" db="EMBL/GenBank/DDBJ databases">
        <title>Genome of the Chinese tree shrew, a rising model animal genetically related to primates.</title>
        <authorList>
            <person name="Zhang G."/>
            <person name="Fan Y."/>
            <person name="Yao Y."/>
            <person name="Huang Z."/>
        </authorList>
    </citation>
    <scope>NUCLEOTIDE SEQUENCE [LARGE SCALE GENOMIC DNA]</scope>
</reference>
<evidence type="ECO:0000256" key="4">
    <source>
        <dbReference type="ARBA" id="ARBA00023157"/>
    </source>
</evidence>
<evidence type="ECO:0000313" key="8">
    <source>
        <dbReference type="Proteomes" id="UP000011518"/>
    </source>
</evidence>
<comment type="similarity">
    <text evidence="5">Belongs to the peptidase S1 family. CLIP subfamily.</text>
</comment>
<gene>
    <name evidence="7" type="ORF">TREES_T100008182</name>
</gene>
<dbReference type="PANTHER" id="PTHR24252">
    <property type="entry name" value="ACROSIN-RELATED"/>
    <property type="match status" value="1"/>
</dbReference>
<dbReference type="InterPro" id="IPR001254">
    <property type="entry name" value="Trypsin_dom"/>
</dbReference>
<dbReference type="InParanoid" id="L8YCS6"/>
<reference evidence="8" key="2">
    <citation type="journal article" date="2013" name="Nat. Commun.">
        <title>Genome of the Chinese tree shrew.</title>
        <authorList>
            <person name="Fan Y."/>
            <person name="Huang Z.Y."/>
            <person name="Cao C.C."/>
            <person name="Chen C.S."/>
            <person name="Chen Y.X."/>
            <person name="Fan D.D."/>
            <person name="He J."/>
            <person name="Hou H.L."/>
            <person name="Hu L."/>
            <person name="Hu X.T."/>
            <person name="Jiang X.T."/>
            <person name="Lai R."/>
            <person name="Lang Y.S."/>
            <person name="Liang B."/>
            <person name="Liao S.G."/>
            <person name="Mu D."/>
            <person name="Ma Y.Y."/>
            <person name="Niu Y.Y."/>
            <person name="Sun X.Q."/>
            <person name="Xia J.Q."/>
            <person name="Xiao J."/>
            <person name="Xiong Z.Q."/>
            <person name="Xu L."/>
            <person name="Yang L."/>
            <person name="Zhang Y."/>
            <person name="Zhao W."/>
            <person name="Zhao X.D."/>
            <person name="Zheng Y.T."/>
            <person name="Zhou J.M."/>
            <person name="Zhu Y.B."/>
            <person name="Zhang G.J."/>
            <person name="Wang J."/>
            <person name="Yao Y.G."/>
        </authorList>
    </citation>
    <scope>NUCLEOTIDE SEQUENCE [LARGE SCALE GENOMIC DNA]</scope>
</reference>
<dbReference type="Proteomes" id="UP000011518">
    <property type="component" value="Unassembled WGS sequence"/>
</dbReference>